<protein>
    <submittedName>
        <fullName evidence="2">DcaP family trimeric outer membrane transporter</fullName>
    </submittedName>
</protein>
<dbReference type="InterPro" id="IPR045748">
    <property type="entry name" value="DcaP"/>
</dbReference>
<dbReference type="SUPFAM" id="SSF56935">
    <property type="entry name" value="Porins"/>
    <property type="match status" value="1"/>
</dbReference>
<feature type="signal peptide" evidence="1">
    <location>
        <begin position="1"/>
        <end position="21"/>
    </location>
</feature>
<dbReference type="Pfam" id="PF19577">
    <property type="entry name" value="DcaP"/>
    <property type="match status" value="1"/>
</dbReference>
<keyword evidence="1" id="KW-0732">Signal</keyword>
<sequence>MRIKHLTLACSLAMLSTSSIAASQASDIDFHFSGSINTVLLYDTDVAGVGINIPGTALLAAPSENSDTKIDASLSQIRFGTSQTLADGSGLRSHVVMDFNENNDSGMSPRLREAYVAWTMEQGQLLAGQTWSTYMDLRNIPQSVAEATVSGAAFMRQPLVRWTQNSGEFKYDIALESSTNDGINIPNEVADKLDKSGSSPAIALAAEWANQSAWVRATSVFNELRVTNEGDTHRQWGYGVQLSAGWDITAQDRITLLGNVGEGTDRYLVGLAGVGATWNETSQELDLRGTRTLLSTYTRAWQDDLKSIFAYGKVSAEPLDNQSEVNPVTLNSTQYGMANLLWSVTPNLTLGGEYSYSKYKLYDSTERDNHRVMLGMNWQY</sequence>
<proteinExistence type="predicted"/>
<reference evidence="2" key="1">
    <citation type="submission" date="2022-01" db="EMBL/GenBank/DDBJ databases">
        <title>Alginate degradation mechanism of Vibrio pelagius WXL662.</title>
        <authorList>
            <person name="He X."/>
        </authorList>
    </citation>
    <scope>NUCLEOTIDE SEQUENCE</scope>
    <source>
        <strain evidence="2">WXL662</strain>
    </source>
</reference>
<dbReference type="RefSeq" id="WP_255232022.1">
    <property type="nucleotide sequence ID" value="NZ_AP025504.1"/>
</dbReference>
<name>A0ABY5G7Q8_VIBPE</name>
<feature type="chain" id="PRO_5046800577" evidence="1">
    <location>
        <begin position="22"/>
        <end position="380"/>
    </location>
</feature>
<gene>
    <name evidence="2" type="ORF">LZI70_17860</name>
</gene>
<accession>A0ABY5G7Q8</accession>
<evidence type="ECO:0000256" key="1">
    <source>
        <dbReference type="SAM" id="SignalP"/>
    </source>
</evidence>
<keyword evidence="3" id="KW-1185">Reference proteome</keyword>
<organism evidence="2 3">
    <name type="scientific">Vibrio pelagius</name>
    <dbReference type="NCBI Taxonomy" id="28169"/>
    <lineage>
        <taxon>Bacteria</taxon>
        <taxon>Pseudomonadati</taxon>
        <taxon>Pseudomonadota</taxon>
        <taxon>Gammaproteobacteria</taxon>
        <taxon>Vibrionales</taxon>
        <taxon>Vibrionaceae</taxon>
        <taxon>Vibrio</taxon>
    </lineage>
</organism>
<evidence type="ECO:0000313" key="3">
    <source>
        <dbReference type="Proteomes" id="UP001059120"/>
    </source>
</evidence>
<evidence type="ECO:0000313" key="2">
    <source>
        <dbReference type="EMBL" id="UTT86222.1"/>
    </source>
</evidence>
<dbReference type="Proteomes" id="UP001059120">
    <property type="component" value="Chromosome 2"/>
</dbReference>
<dbReference type="EMBL" id="CP090615">
    <property type="protein sequence ID" value="UTT86222.1"/>
    <property type="molecule type" value="Genomic_DNA"/>
</dbReference>